<evidence type="ECO:0000313" key="3">
    <source>
        <dbReference type="Proteomes" id="UP000247763"/>
    </source>
</evidence>
<name>A0A2Z3HV31_9CAUL</name>
<dbReference type="PROSITE" id="PS51318">
    <property type="entry name" value="TAT"/>
    <property type="match status" value="1"/>
</dbReference>
<evidence type="ECO:0000313" key="2">
    <source>
        <dbReference type="EMBL" id="AWM77241.1"/>
    </source>
</evidence>
<dbReference type="PANTHER" id="PTHR43283">
    <property type="entry name" value="BETA-LACTAMASE-RELATED"/>
    <property type="match status" value="1"/>
</dbReference>
<dbReference type="AlphaFoldDB" id="A0A2Z3HV31"/>
<dbReference type="SUPFAM" id="SSF56601">
    <property type="entry name" value="beta-lactamase/transpeptidase-like"/>
    <property type="match status" value="1"/>
</dbReference>
<dbReference type="Gene3D" id="3.40.710.10">
    <property type="entry name" value="DD-peptidase/beta-lactamase superfamily"/>
    <property type="match status" value="1"/>
</dbReference>
<reference evidence="3" key="1">
    <citation type="submission" date="2018-05" db="EMBL/GenBank/DDBJ databases">
        <title>Genome sequencing of Phenylobacterium sp. HYN0004.</title>
        <authorList>
            <person name="Yi H."/>
            <person name="Baek C."/>
        </authorList>
    </citation>
    <scope>NUCLEOTIDE SEQUENCE [LARGE SCALE GENOMIC DNA]</scope>
    <source>
        <strain evidence="3">HYN0004</strain>
    </source>
</reference>
<organism evidence="2 3">
    <name type="scientific">Phenylobacterium parvum</name>
    <dbReference type="NCBI Taxonomy" id="2201350"/>
    <lineage>
        <taxon>Bacteria</taxon>
        <taxon>Pseudomonadati</taxon>
        <taxon>Pseudomonadota</taxon>
        <taxon>Alphaproteobacteria</taxon>
        <taxon>Caulobacterales</taxon>
        <taxon>Caulobacteraceae</taxon>
        <taxon>Phenylobacterium</taxon>
    </lineage>
</organism>
<dbReference type="KEGG" id="phb:HYN04_05385"/>
<gene>
    <name evidence="2" type="ORF">HYN04_05385</name>
</gene>
<dbReference type="InterPro" id="IPR050789">
    <property type="entry name" value="Diverse_Enzym_Activities"/>
</dbReference>
<dbReference type="RefSeq" id="WP_110449810.1">
    <property type="nucleotide sequence ID" value="NZ_CP029479.1"/>
</dbReference>
<accession>A0A2Z3HV31</accession>
<dbReference type="OrthoDB" id="119951at2"/>
<dbReference type="EMBL" id="CP029479">
    <property type="protein sequence ID" value="AWM77241.1"/>
    <property type="molecule type" value="Genomic_DNA"/>
</dbReference>
<dbReference type="Pfam" id="PF00144">
    <property type="entry name" value="Beta-lactamase"/>
    <property type="match status" value="1"/>
</dbReference>
<feature type="domain" description="Beta-lactamase-related" evidence="1">
    <location>
        <begin position="58"/>
        <end position="396"/>
    </location>
</feature>
<dbReference type="Proteomes" id="UP000247763">
    <property type="component" value="Chromosome"/>
</dbReference>
<sequence length="422" mass="45064">MSKNRNMKPPRRRDLLSLAAAGAATALPAPMSARDRTPDFGPCSGFIASAPGRRRAWIRGDAPVGRPFREDSPFRVASVSKMVAATVIVPIAKSLPAGLDADVSDRLGFRLRHPAWPDRPIPLRSLLSHTSGLRNGPDYPVPAGRTLASVLGPDAPPAVRAGWFGPADWPPGARFSYADANFAVLAQWAERVTGQRFDRLMHDRLLAPAGTDAGYNWSGVSEAARRRAAPGLRLQGGTWAAQVDSNPPPAPEAAVLASPETPNLRAEDVRPGENGFAFSPQGGLRLSLADMDRLARTFLADKDRLVEMEVPVWRMGPEGADNEGGVMLAYGLGVQVLTGRPGVAGDAFFGADSADWRGHLGDAYGWMTGLFWNRRTGESLCWALNGMRETDRPSGRRTALTAPEEDLIAAGLSALGRKTGPG</sequence>
<dbReference type="PANTHER" id="PTHR43283:SF3">
    <property type="entry name" value="BETA-LACTAMASE FAMILY PROTEIN (AFU_ORTHOLOGUE AFUA_5G07500)"/>
    <property type="match status" value="1"/>
</dbReference>
<proteinExistence type="predicted"/>
<dbReference type="InterPro" id="IPR001466">
    <property type="entry name" value="Beta-lactam-related"/>
</dbReference>
<dbReference type="InterPro" id="IPR012338">
    <property type="entry name" value="Beta-lactam/transpept-like"/>
</dbReference>
<keyword evidence="3" id="KW-1185">Reference proteome</keyword>
<dbReference type="InterPro" id="IPR006311">
    <property type="entry name" value="TAT_signal"/>
</dbReference>
<evidence type="ECO:0000259" key="1">
    <source>
        <dbReference type="Pfam" id="PF00144"/>
    </source>
</evidence>
<protein>
    <recommendedName>
        <fullName evidence="1">Beta-lactamase-related domain-containing protein</fullName>
    </recommendedName>
</protein>